<name>A0ABT1E7M0_9FIRM</name>
<evidence type="ECO:0000256" key="4">
    <source>
        <dbReference type="RuleBase" id="RU003744"/>
    </source>
</evidence>
<dbReference type="PANTHER" id="PTHR35936:SF34">
    <property type="entry name" value="ABC TRANSPORTER EXTRACELLULAR-BINDING PROTEIN YCKB-RELATED"/>
    <property type="match status" value="1"/>
</dbReference>
<dbReference type="Pfam" id="PF00497">
    <property type="entry name" value="SBP_bac_3"/>
    <property type="match status" value="1"/>
</dbReference>
<dbReference type="PROSITE" id="PS51257">
    <property type="entry name" value="PROKAR_LIPOPROTEIN"/>
    <property type="match status" value="1"/>
</dbReference>
<comment type="subcellular location">
    <subcellularLocation>
        <location evidence="1">Cell envelope</location>
    </subcellularLocation>
</comment>
<dbReference type="SMART" id="SM00062">
    <property type="entry name" value="PBPb"/>
    <property type="match status" value="1"/>
</dbReference>
<dbReference type="PROSITE" id="PS01039">
    <property type="entry name" value="SBP_BACTERIAL_3"/>
    <property type="match status" value="1"/>
</dbReference>
<evidence type="ECO:0000256" key="1">
    <source>
        <dbReference type="ARBA" id="ARBA00004196"/>
    </source>
</evidence>
<keyword evidence="3" id="KW-0732">Signal</keyword>
<reference evidence="6 7" key="1">
    <citation type="journal article" date="2022" name="Genome Biol. Evol.">
        <title>Host diet, physiology and behaviors set the stage for Lachnospiraceae cladogenesis.</title>
        <authorList>
            <person name="Vera-Ponce De Leon A."/>
            <person name="Schneider M."/>
            <person name="Jahnes B.C."/>
            <person name="Sadowski V."/>
            <person name="Camuy-Velez L.A."/>
            <person name="Duan J."/>
            <person name="Sabree Z.L."/>
        </authorList>
    </citation>
    <scope>NUCLEOTIDE SEQUENCE [LARGE SCALE GENOMIC DNA]</scope>
    <source>
        <strain evidence="6 7">PAL113</strain>
    </source>
</reference>
<dbReference type="EMBL" id="JAMZFW010000005">
    <property type="protein sequence ID" value="MCP1101830.1"/>
    <property type="molecule type" value="Genomic_DNA"/>
</dbReference>
<evidence type="ECO:0000256" key="2">
    <source>
        <dbReference type="ARBA" id="ARBA00010333"/>
    </source>
</evidence>
<evidence type="ECO:0000313" key="7">
    <source>
        <dbReference type="Proteomes" id="UP001523566"/>
    </source>
</evidence>
<evidence type="ECO:0000256" key="3">
    <source>
        <dbReference type="ARBA" id="ARBA00022729"/>
    </source>
</evidence>
<comment type="caution">
    <text evidence="6">The sequence shown here is derived from an EMBL/GenBank/DDBJ whole genome shotgun (WGS) entry which is preliminary data.</text>
</comment>
<dbReference type="Gene3D" id="3.40.190.10">
    <property type="entry name" value="Periplasmic binding protein-like II"/>
    <property type="match status" value="2"/>
</dbReference>
<sequence>MKKNLLTAITVTLVLGILFTGCSKKDSTQKNSDTSNKNLIKTGELLIGMCPEYPPFESVNEEGNIEGFDVDLATAIGDELGLETSCVNTPWEGLIAGLQNKDFDIIMSGMSPEEAKEAGDIVNVTDSYYSLKEIIVTTDKSISNKEDLADKKVGCHTGSASEFALQHLIESGVSAEAIPYNRHSEAYADLLNGNLDAMVVELPWAEQKIEENSDAIIVDDPVQVFEIAGVLAKGSDSLTDDYNKALKTLKDNGKYDEIVNKWFVEE</sequence>
<organism evidence="6 7">
    <name type="scientific">Aequitasia blattaphilus</name>
    <dbReference type="NCBI Taxonomy" id="2949332"/>
    <lineage>
        <taxon>Bacteria</taxon>
        <taxon>Bacillati</taxon>
        <taxon>Bacillota</taxon>
        <taxon>Clostridia</taxon>
        <taxon>Lachnospirales</taxon>
        <taxon>Lachnospiraceae</taxon>
        <taxon>Aequitasia</taxon>
    </lineage>
</organism>
<dbReference type="Proteomes" id="UP001523566">
    <property type="component" value="Unassembled WGS sequence"/>
</dbReference>
<dbReference type="PANTHER" id="PTHR35936">
    <property type="entry name" value="MEMBRANE-BOUND LYTIC MUREIN TRANSGLYCOSYLASE F"/>
    <property type="match status" value="1"/>
</dbReference>
<dbReference type="InterPro" id="IPR018313">
    <property type="entry name" value="SBP_3_CS"/>
</dbReference>
<evidence type="ECO:0000313" key="6">
    <source>
        <dbReference type="EMBL" id="MCP1101830.1"/>
    </source>
</evidence>
<dbReference type="InterPro" id="IPR001638">
    <property type="entry name" value="Solute-binding_3/MltF_N"/>
</dbReference>
<feature type="domain" description="Solute-binding protein family 3/N-terminal" evidence="5">
    <location>
        <begin position="44"/>
        <end position="266"/>
    </location>
</feature>
<dbReference type="SUPFAM" id="SSF53850">
    <property type="entry name" value="Periplasmic binding protein-like II"/>
    <property type="match status" value="1"/>
</dbReference>
<protein>
    <submittedName>
        <fullName evidence="6">Transporter substrate-binding domain-containing protein</fullName>
    </submittedName>
</protein>
<accession>A0ABT1E7M0</accession>
<gene>
    <name evidence="6" type="ORF">NK125_05300</name>
</gene>
<keyword evidence="7" id="KW-1185">Reference proteome</keyword>
<comment type="similarity">
    <text evidence="2 4">Belongs to the bacterial solute-binding protein 3 family.</text>
</comment>
<dbReference type="RefSeq" id="WP_262065615.1">
    <property type="nucleotide sequence ID" value="NZ_JAMXOD010000005.1"/>
</dbReference>
<evidence type="ECO:0000259" key="5">
    <source>
        <dbReference type="SMART" id="SM00062"/>
    </source>
</evidence>
<proteinExistence type="inferred from homology"/>